<dbReference type="Proteomes" id="UP000324222">
    <property type="component" value="Unassembled WGS sequence"/>
</dbReference>
<gene>
    <name evidence="1" type="ORF">E2C01_096274</name>
</gene>
<name>A0A5B7K7T2_PORTR</name>
<dbReference type="AlphaFoldDB" id="A0A5B7K7T2"/>
<accession>A0A5B7K7T2</accession>
<evidence type="ECO:0000313" key="2">
    <source>
        <dbReference type="Proteomes" id="UP000324222"/>
    </source>
</evidence>
<keyword evidence="2" id="KW-1185">Reference proteome</keyword>
<sequence length="75" mass="8119">MVQDEAPQQSPCPLGLLRLPPPQQCLRRAKSFVLGPRGKQRALWWGAPPSPGTDAYFMSSSGLFLAGKTGLDLPQ</sequence>
<protein>
    <submittedName>
        <fullName evidence="1">Uncharacterized protein</fullName>
    </submittedName>
</protein>
<proteinExistence type="predicted"/>
<organism evidence="1 2">
    <name type="scientific">Portunus trituberculatus</name>
    <name type="common">Swimming crab</name>
    <name type="synonym">Neptunus trituberculatus</name>
    <dbReference type="NCBI Taxonomy" id="210409"/>
    <lineage>
        <taxon>Eukaryota</taxon>
        <taxon>Metazoa</taxon>
        <taxon>Ecdysozoa</taxon>
        <taxon>Arthropoda</taxon>
        <taxon>Crustacea</taxon>
        <taxon>Multicrustacea</taxon>
        <taxon>Malacostraca</taxon>
        <taxon>Eumalacostraca</taxon>
        <taxon>Eucarida</taxon>
        <taxon>Decapoda</taxon>
        <taxon>Pleocyemata</taxon>
        <taxon>Brachyura</taxon>
        <taxon>Eubrachyura</taxon>
        <taxon>Portunoidea</taxon>
        <taxon>Portunidae</taxon>
        <taxon>Portuninae</taxon>
        <taxon>Portunus</taxon>
    </lineage>
</organism>
<comment type="caution">
    <text evidence="1">The sequence shown here is derived from an EMBL/GenBank/DDBJ whole genome shotgun (WGS) entry which is preliminary data.</text>
</comment>
<reference evidence="1 2" key="1">
    <citation type="submission" date="2019-05" db="EMBL/GenBank/DDBJ databases">
        <title>Another draft genome of Portunus trituberculatus and its Hox gene families provides insights of decapod evolution.</title>
        <authorList>
            <person name="Jeong J.-H."/>
            <person name="Song I."/>
            <person name="Kim S."/>
            <person name="Choi T."/>
            <person name="Kim D."/>
            <person name="Ryu S."/>
            <person name="Kim W."/>
        </authorList>
    </citation>
    <scope>NUCLEOTIDE SEQUENCE [LARGE SCALE GENOMIC DNA]</scope>
    <source>
        <tissue evidence="1">Muscle</tissue>
    </source>
</reference>
<dbReference type="EMBL" id="VSRR010124367">
    <property type="protein sequence ID" value="MPD00775.1"/>
    <property type="molecule type" value="Genomic_DNA"/>
</dbReference>
<evidence type="ECO:0000313" key="1">
    <source>
        <dbReference type="EMBL" id="MPD00775.1"/>
    </source>
</evidence>